<dbReference type="AlphaFoldDB" id="A0A7V4NG45"/>
<organism evidence="1">
    <name type="scientific">Fervidobacterium pennivorans</name>
    <dbReference type="NCBI Taxonomy" id="93466"/>
    <lineage>
        <taxon>Bacteria</taxon>
        <taxon>Thermotogati</taxon>
        <taxon>Thermotogota</taxon>
        <taxon>Thermotogae</taxon>
        <taxon>Thermotogales</taxon>
        <taxon>Fervidobacteriaceae</taxon>
        <taxon>Fervidobacterium</taxon>
    </lineage>
</organism>
<sequence length="75" mass="8738">MPIKIWKPHPTYYIILEVLRKKGAMTDTELFEYVAEECKDIGFNEFNQLLLRLEIAGKIRTTSLARGKKRVELVA</sequence>
<comment type="caution">
    <text evidence="1">The sequence shown here is derived from an EMBL/GenBank/DDBJ whole genome shotgun (WGS) entry which is preliminary data.</text>
</comment>
<dbReference type="EMBL" id="DSZZ01000428">
    <property type="protein sequence ID" value="HGU53669.1"/>
    <property type="molecule type" value="Genomic_DNA"/>
</dbReference>
<name>A0A7V4NG45_FERPE</name>
<evidence type="ECO:0000313" key="1">
    <source>
        <dbReference type="EMBL" id="HGU53669.1"/>
    </source>
</evidence>
<protein>
    <recommendedName>
        <fullName evidence="2">ArsR family transcriptional regulator</fullName>
    </recommendedName>
</protein>
<reference evidence="1" key="1">
    <citation type="journal article" date="2020" name="mSystems">
        <title>Genome- and Community-Level Interaction Insights into Carbon Utilization and Element Cycling Functions of Hydrothermarchaeota in Hydrothermal Sediment.</title>
        <authorList>
            <person name="Zhou Z."/>
            <person name="Liu Y."/>
            <person name="Xu W."/>
            <person name="Pan J."/>
            <person name="Luo Z.H."/>
            <person name="Li M."/>
        </authorList>
    </citation>
    <scope>NUCLEOTIDE SEQUENCE [LARGE SCALE GENOMIC DNA]</scope>
    <source>
        <strain evidence="1">SpSt-61</strain>
    </source>
</reference>
<proteinExistence type="predicted"/>
<gene>
    <name evidence="1" type="ORF">ENT78_09155</name>
</gene>
<accession>A0A7V4NG45</accession>
<evidence type="ECO:0008006" key="2">
    <source>
        <dbReference type="Google" id="ProtNLM"/>
    </source>
</evidence>